<gene>
    <name evidence="1" type="ORF">E0L31_01945</name>
</gene>
<comment type="caution">
    <text evidence="1">The sequence shown here is derived from an EMBL/GenBank/DDBJ whole genome shotgun (WGS) entry which is preliminary data.</text>
</comment>
<evidence type="ECO:0000313" key="1">
    <source>
        <dbReference type="EMBL" id="TFV51579.1"/>
    </source>
</evidence>
<sequence>MKKLNALGGQGFDQPENSRKDISVATMSSLQMVDYINAERKGKAQAEGMDFPCKKYRKLEHRSLMAKVPKVLGEAAAKFFAVDVFINGTGGKVERDIYRFPKREACLMAMSYSYELQAAVYDYMEELDHQKGGYLGYTIGELQNIVASARQYSDEDSSDAGRRLKKRQGDLILLERAEHLVSSLSQLSLNLPGSVPDAD</sequence>
<dbReference type="EMBL" id="SPSG01000206">
    <property type="protein sequence ID" value="TFV51579.1"/>
    <property type="molecule type" value="Genomic_DNA"/>
</dbReference>
<protein>
    <submittedName>
        <fullName evidence="1">Rha family transcriptional regulator</fullName>
    </submittedName>
</protein>
<dbReference type="RefSeq" id="WP_212562206.1">
    <property type="nucleotide sequence ID" value="NZ_SPSG02000001.1"/>
</dbReference>
<dbReference type="AlphaFoldDB" id="A0A9X8VLU1"/>
<name>A0A9X8VLU1_SERMA</name>
<organism evidence="1">
    <name type="scientific">Serratia marcescens</name>
    <dbReference type="NCBI Taxonomy" id="615"/>
    <lineage>
        <taxon>Bacteria</taxon>
        <taxon>Pseudomonadati</taxon>
        <taxon>Pseudomonadota</taxon>
        <taxon>Gammaproteobacteria</taxon>
        <taxon>Enterobacterales</taxon>
        <taxon>Yersiniaceae</taxon>
        <taxon>Serratia</taxon>
    </lineage>
</organism>
<proteinExistence type="predicted"/>
<accession>A0A9X8VLU1</accession>
<reference evidence="1" key="1">
    <citation type="submission" date="2019-03" db="EMBL/GenBank/DDBJ databases">
        <title>Serratia marcescens strain N2 draft genome.</title>
        <authorList>
            <person name="Yassin A."/>
            <person name="El-Kenawy N."/>
            <person name="Youssef N.H."/>
        </authorList>
    </citation>
    <scope>NUCLEOTIDE SEQUENCE [LARGE SCALE GENOMIC DNA]</scope>
    <source>
        <strain evidence="1">N2</strain>
    </source>
</reference>